<accession>A0ABP9AB68</accession>
<proteinExistence type="predicted"/>
<keyword evidence="3" id="KW-1185">Reference proteome</keyword>
<reference evidence="3" key="1">
    <citation type="journal article" date="2019" name="Int. J. Syst. Evol. Microbiol.">
        <title>The Global Catalogue of Microorganisms (GCM) 10K type strain sequencing project: providing services to taxonomists for standard genome sequencing and annotation.</title>
        <authorList>
            <consortium name="The Broad Institute Genomics Platform"/>
            <consortium name="The Broad Institute Genome Sequencing Center for Infectious Disease"/>
            <person name="Wu L."/>
            <person name="Ma J."/>
        </authorList>
    </citation>
    <scope>NUCLEOTIDE SEQUENCE [LARGE SCALE GENOMIC DNA]</scope>
    <source>
        <strain evidence="3">JCM 17979</strain>
    </source>
</reference>
<feature type="domain" description="Diol/glycerol dehydratase large subunit" evidence="1">
    <location>
        <begin position="15"/>
        <end position="563"/>
    </location>
</feature>
<gene>
    <name evidence="2" type="ORF">GCM10023200_07480</name>
</gene>
<organism evidence="2 3">
    <name type="scientific">Actinomycetospora chlora</name>
    <dbReference type="NCBI Taxonomy" id="663608"/>
    <lineage>
        <taxon>Bacteria</taxon>
        <taxon>Bacillati</taxon>
        <taxon>Actinomycetota</taxon>
        <taxon>Actinomycetes</taxon>
        <taxon>Pseudonocardiales</taxon>
        <taxon>Pseudonocardiaceae</taxon>
        <taxon>Actinomycetospora</taxon>
    </lineage>
</organism>
<dbReference type="InterPro" id="IPR016176">
    <property type="entry name" value="Cbl-dep_enz_cat"/>
</dbReference>
<sequence length="570" mass="61483">MTAVAPRSASSVQASKRTEVLENRPVNLDGFVEEWPEKGLVAMESDFDPQPSVRVEDGRIVELDGRTRDEFDFMDTYIADHAIDIEACESAMATPSVDIARMLVDPRATRAEVVALGRGLTPAKILDVVKLMNVVEIMMAMQKVRSRRTPANQAHSTSAKDNPIQVAADAAEAAVRGFAELETTLGVVRYAPLVAIGLQVGGQVGRGGVLTQCALEEATELDLGMRGITAYAETISIYGTESVFVDGDDTPWSKAFLASAYASRGIKMRFTSGTGSEVQMGNAEGRSMLFLEIRCILMAKGAGVQGLQNGSISCIGVPGAVPGGIRAVAAENLVASWMDLECASGNDQSFSHSAMRRTSRLVPQLFSGTDFVCSGYSGVPNKDNMFAGSNLDTEDYDDWNTIQRDMQIDGGLRHVREDVILQVRNKAARALQAVFAELDLPAITDEEVEAATYADSSDDYPDRDVLADLDGAKSVMDRGVTGLDLVKILERTGFGDVAESYLQVLRQRVSGDLLQTAAIFTPDFVPLAAINDANDYAGPGTGYRLSGERWEELKKLRHVTSAENPEEEVS</sequence>
<dbReference type="Gene3D" id="3.20.20.350">
    <property type="entry name" value="Diol/glycerol dehydratase, large subunit"/>
    <property type="match status" value="1"/>
</dbReference>
<name>A0ABP9AB68_9PSEU</name>
<dbReference type="Pfam" id="PF02286">
    <property type="entry name" value="Dehydratase_LU"/>
    <property type="match status" value="1"/>
</dbReference>
<dbReference type="SUPFAM" id="SSF51703">
    <property type="entry name" value="Cobalamin (vitamin B12)-dependent enzymes"/>
    <property type="match status" value="1"/>
</dbReference>
<dbReference type="EMBL" id="BAABHO010000004">
    <property type="protein sequence ID" value="GAA4777172.1"/>
    <property type="molecule type" value="Genomic_DNA"/>
</dbReference>
<dbReference type="Proteomes" id="UP001500928">
    <property type="component" value="Unassembled WGS sequence"/>
</dbReference>
<comment type="caution">
    <text evidence="2">The sequence shown here is derived from an EMBL/GenBank/DDBJ whole genome shotgun (WGS) entry which is preliminary data.</text>
</comment>
<dbReference type="InterPro" id="IPR003206">
    <property type="entry name" value="Diol/glycerol_deHydtase_lsu"/>
</dbReference>
<dbReference type="InterPro" id="IPR036999">
    <property type="entry name" value="Diol/glycerol_deHase_lsu_sf"/>
</dbReference>
<evidence type="ECO:0000313" key="3">
    <source>
        <dbReference type="Proteomes" id="UP001500928"/>
    </source>
</evidence>
<evidence type="ECO:0000259" key="1">
    <source>
        <dbReference type="Pfam" id="PF02286"/>
    </source>
</evidence>
<protein>
    <submittedName>
        <fullName evidence="2">Propanediol/glycerol family dehydratase large subunit</fullName>
    </submittedName>
</protein>
<dbReference type="NCBIfam" id="NF011979">
    <property type="entry name" value="PRK15444.1"/>
    <property type="match status" value="1"/>
</dbReference>
<dbReference type="RefSeq" id="WP_345411069.1">
    <property type="nucleotide sequence ID" value="NZ_BAABHO010000004.1"/>
</dbReference>
<evidence type="ECO:0000313" key="2">
    <source>
        <dbReference type="EMBL" id="GAA4777172.1"/>
    </source>
</evidence>